<evidence type="ECO:0000313" key="1">
    <source>
        <dbReference type="EMBL" id="MBC5993517.1"/>
    </source>
</evidence>
<dbReference type="RefSeq" id="WP_187067541.1">
    <property type="nucleotide sequence ID" value="NZ_JACRVF010000003.1"/>
</dbReference>
<dbReference type="CDD" id="cd08865">
    <property type="entry name" value="SRPBCC_10"/>
    <property type="match status" value="1"/>
</dbReference>
<evidence type="ECO:0000313" key="2">
    <source>
        <dbReference type="Proteomes" id="UP000603640"/>
    </source>
</evidence>
<dbReference type="AlphaFoldDB" id="A0A923SJC5"/>
<dbReference type="EMBL" id="JACRVF010000003">
    <property type="protein sequence ID" value="MBC5993517.1"/>
    <property type="molecule type" value="Genomic_DNA"/>
</dbReference>
<gene>
    <name evidence="1" type="ORF">H8S84_11780</name>
</gene>
<dbReference type="SUPFAM" id="SSF55961">
    <property type="entry name" value="Bet v1-like"/>
    <property type="match status" value="1"/>
</dbReference>
<keyword evidence="2" id="KW-1185">Reference proteome</keyword>
<dbReference type="InterPro" id="IPR023393">
    <property type="entry name" value="START-like_dom_sf"/>
</dbReference>
<dbReference type="Gene3D" id="3.30.530.20">
    <property type="match status" value="1"/>
</dbReference>
<reference evidence="1" key="1">
    <citation type="submission" date="2020-08" db="EMBL/GenBank/DDBJ databases">
        <title>Pontibacter sp. SD6 16S ribosomal RNA gene Genome sequencing and assembly.</title>
        <authorList>
            <person name="Kang M."/>
        </authorList>
    </citation>
    <scope>NUCLEOTIDE SEQUENCE</scope>
    <source>
        <strain evidence="1">SD6</strain>
    </source>
</reference>
<dbReference type="InterPro" id="IPR019587">
    <property type="entry name" value="Polyketide_cyclase/dehydratase"/>
</dbReference>
<protein>
    <submittedName>
        <fullName evidence="1">SRPBCC family protein</fullName>
    </submittedName>
</protein>
<dbReference type="Pfam" id="PF10604">
    <property type="entry name" value="Polyketide_cyc2"/>
    <property type="match status" value="1"/>
</dbReference>
<proteinExistence type="predicted"/>
<comment type="caution">
    <text evidence="1">The sequence shown here is derived from an EMBL/GenBank/DDBJ whole genome shotgun (WGS) entry which is preliminary data.</text>
</comment>
<sequence length="151" mass="17260">MAVDVTTEIIIQAPREQVAKYASNPDNAPEWYINIKSVEWMTQRPLQLGSQVAFRARFLGRDLAYTYEITEYVPNKKLVMRTANGPFPMETTYAWETVEHNQTHMKLRNAGQPSGFSKVLAPFIASAMRKASNKDLLRLKQILESKSPNQK</sequence>
<dbReference type="Proteomes" id="UP000603640">
    <property type="component" value="Unassembled WGS sequence"/>
</dbReference>
<organism evidence="1 2">
    <name type="scientific">Pontibacter cellulosilyticus</name>
    <dbReference type="NCBI Taxonomy" id="1720253"/>
    <lineage>
        <taxon>Bacteria</taxon>
        <taxon>Pseudomonadati</taxon>
        <taxon>Bacteroidota</taxon>
        <taxon>Cytophagia</taxon>
        <taxon>Cytophagales</taxon>
        <taxon>Hymenobacteraceae</taxon>
        <taxon>Pontibacter</taxon>
    </lineage>
</organism>
<accession>A0A923SJC5</accession>
<name>A0A923SJC5_9BACT</name>